<evidence type="ECO:0000256" key="7">
    <source>
        <dbReference type="ARBA" id="ARBA00023136"/>
    </source>
</evidence>
<evidence type="ECO:0000313" key="11">
    <source>
        <dbReference type="Proteomes" id="UP000256970"/>
    </source>
</evidence>
<evidence type="ECO:0008006" key="12">
    <source>
        <dbReference type="Google" id="ProtNLM"/>
    </source>
</evidence>
<feature type="compositionally biased region" description="Low complexity" evidence="9">
    <location>
        <begin position="136"/>
        <end position="147"/>
    </location>
</feature>
<proteinExistence type="inferred from homology"/>
<keyword evidence="5" id="KW-1133">Transmembrane helix</keyword>
<evidence type="ECO:0000256" key="2">
    <source>
        <dbReference type="ARBA" id="ARBA00022448"/>
    </source>
</evidence>
<evidence type="ECO:0000313" key="10">
    <source>
        <dbReference type="EMBL" id="SZX77903.1"/>
    </source>
</evidence>
<keyword evidence="7" id="KW-0472">Membrane</keyword>
<evidence type="ECO:0000256" key="3">
    <source>
        <dbReference type="ARBA" id="ARBA00022692"/>
    </source>
</evidence>
<dbReference type="InterPro" id="IPR004282">
    <property type="entry name" value="CemA"/>
</dbReference>
<organism evidence="10 11">
    <name type="scientific">Tetradesmus obliquus</name>
    <name type="common">Green alga</name>
    <name type="synonym">Acutodesmus obliquus</name>
    <dbReference type="NCBI Taxonomy" id="3088"/>
    <lineage>
        <taxon>Eukaryota</taxon>
        <taxon>Viridiplantae</taxon>
        <taxon>Chlorophyta</taxon>
        <taxon>core chlorophytes</taxon>
        <taxon>Chlorophyceae</taxon>
        <taxon>CS clade</taxon>
        <taxon>Sphaeropleales</taxon>
        <taxon>Scenedesmaceae</taxon>
        <taxon>Tetradesmus</taxon>
    </lineage>
</organism>
<feature type="compositionally biased region" description="Polar residues" evidence="9">
    <location>
        <begin position="105"/>
        <end position="115"/>
    </location>
</feature>
<comment type="subcellular location">
    <subcellularLocation>
        <location evidence="1">Membrane</location>
        <topology evidence="1">Multi-pass membrane protein</topology>
    </subcellularLocation>
</comment>
<gene>
    <name evidence="10" type="ORF">BQ4739_LOCUS18238</name>
</gene>
<dbReference type="STRING" id="3088.A0A383WKY6"/>
<evidence type="ECO:0000256" key="8">
    <source>
        <dbReference type="ARBA" id="ARBA00043980"/>
    </source>
</evidence>
<feature type="region of interest" description="Disordered" evidence="9">
    <location>
        <begin position="269"/>
        <end position="290"/>
    </location>
</feature>
<feature type="region of interest" description="Disordered" evidence="9">
    <location>
        <begin position="104"/>
        <end position="207"/>
    </location>
</feature>
<evidence type="ECO:0000256" key="4">
    <source>
        <dbReference type="ARBA" id="ARBA00022781"/>
    </source>
</evidence>
<protein>
    <recommendedName>
        <fullName evidence="12">Chloroplast envelope membrane protein</fullName>
    </recommendedName>
</protein>
<evidence type="ECO:0000256" key="9">
    <source>
        <dbReference type="SAM" id="MobiDB-lite"/>
    </source>
</evidence>
<evidence type="ECO:0000256" key="1">
    <source>
        <dbReference type="ARBA" id="ARBA00004141"/>
    </source>
</evidence>
<dbReference type="PANTHER" id="PTHR33650:SF1">
    <property type="entry name" value="CHLOROPLAST ENVELOPE MEMBRANE PROTEIN"/>
    <property type="match status" value="1"/>
</dbReference>
<dbReference type="PANTHER" id="PTHR33650">
    <property type="entry name" value="CHLOROPLAST ENVELOPE MEMBRANE PROTEIN-RELATED"/>
    <property type="match status" value="1"/>
</dbReference>
<keyword evidence="6" id="KW-0406">Ion transport</keyword>
<dbReference type="GO" id="GO:0016020">
    <property type="term" value="C:membrane"/>
    <property type="evidence" value="ECO:0007669"/>
    <property type="project" value="UniProtKB-SubCell"/>
</dbReference>
<dbReference type="EMBL" id="FNXT01001297">
    <property type="protein sequence ID" value="SZX77903.1"/>
    <property type="molecule type" value="Genomic_DNA"/>
</dbReference>
<keyword evidence="11" id="KW-1185">Reference proteome</keyword>
<evidence type="ECO:0000256" key="5">
    <source>
        <dbReference type="ARBA" id="ARBA00022989"/>
    </source>
</evidence>
<accession>A0A383WKY6</accession>
<keyword evidence="4" id="KW-0375">Hydrogen ion transport</keyword>
<dbReference type="Pfam" id="PF03040">
    <property type="entry name" value="CemA"/>
    <property type="match status" value="1"/>
</dbReference>
<comment type="similarity">
    <text evidence="8">Belongs to the CemA family.</text>
</comment>
<dbReference type="GO" id="GO:1902600">
    <property type="term" value="P:proton transmembrane transport"/>
    <property type="evidence" value="ECO:0007669"/>
    <property type="project" value="UniProtKB-KW"/>
</dbReference>
<sequence length="519" mass="56982">MQRRHSSLGAAWSSSSSSSRSMLLKQQRKHALLPAAAAVQQVALLASISCCSGARRLPNQQQQQQPMLLQPAAALFSSCRASSRTPFSSSSSSSRNACVRLHAVQRQQPSAAGTTSNSQQQQQRRSNVRCAAWGRPPSNSSSSSGSQPPDPWGQQRPPRGAWQGGTSPSGLQFDSVNGSGDAENPLNSYDPWEDARPRVPAGGVPAYEQTDWGWDAAAEQDWDPAAGLGPEQLADLERDYQEQMDRRRGSSEPPRDKWITPLLDWQSISGAFDPDQSRTEESMADEALTNKEESREALAFAGRLVAIPLITGALISRAITEPVLSFSLQNNPNAFAMTGRQKIEGASAVHLEETRVKMMMAIGQAPPLDDESMLRHLHEYALEVQEEERQHNEANLMTAVSDSISAMVFFLLFVRDTQGRAAIFNTLGRLFEGLSDIAKAVMIILIADTLLGYHSEEGWTGFLDLFLGHYGIEVEEENILLFVGIVPIAIDVWFKYWIFIGLNKISPGAVVTIKQLDRH</sequence>
<dbReference type="Proteomes" id="UP000256970">
    <property type="component" value="Unassembled WGS sequence"/>
</dbReference>
<keyword evidence="3" id="KW-0812">Transmembrane</keyword>
<feature type="compositionally biased region" description="Polar residues" evidence="9">
    <location>
        <begin position="164"/>
        <end position="178"/>
    </location>
</feature>
<keyword evidence="2" id="KW-0813">Transport</keyword>
<reference evidence="10 11" key="1">
    <citation type="submission" date="2016-10" db="EMBL/GenBank/DDBJ databases">
        <authorList>
            <person name="Cai Z."/>
        </authorList>
    </citation>
    <scope>NUCLEOTIDE SEQUENCE [LARGE SCALE GENOMIC DNA]</scope>
</reference>
<evidence type="ECO:0000256" key="6">
    <source>
        <dbReference type="ARBA" id="ARBA00023065"/>
    </source>
</evidence>
<name>A0A383WKY6_TETOB</name>
<feature type="compositionally biased region" description="Low complexity" evidence="9">
    <location>
        <begin position="116"/>
        <end position="125"/>
    </location>
</feature>
<dbReference type="AlphaFoldDB" id="A0A383WKY6"/>